<comment type="caution">
    <text evidence="1">The sequence shown here is derived from an EMBL/GenBank/DDBJ whole genome shotgun (WGS) entry which is preliminary data.</text>
</comment>
<reference evidence="1" key="1">
    <citation type="submission" date="2014-03" db="EMBL/GenBank/DDBJ databases">
        <authorList>
            <person name="Genoscope - CEA"/>
        </authorList>
    </citation>
    <scope>NUCLEOTIDE SEQUENCE [LARGE SCALE GENOMIC DNA]</scope>
    <source>
        <strain evidence="1">CF27</strain>
    </source>
</reference>
<dbReference type="EMBL" id="CCCS020000001">
    <property type="protein sequence ID" value="CDQ12314.1"/>
    <property type="molecule type" value="Genomic_DNA"/>
</dbReference>
<evidence type="ECO:0000313" key="1">
    <source>
        <dbReference type="EMBL" id="CDQ12314.1"/>
    </source>
</evidence>
<name>A0A060V0W7_9PROT</name>
<dbReference type="AlphaFoldDB" id="A0A060V0W7"/>
<reference evidence="1" key="2">
    <citation type="submission" date="2014-07" db="EMBL/GenBank/DDBJ databases">
        <title>Initial genome analysis of the psychrotolerant acidophile Acidithiobacillus ferrivorans CF27: insights into iron and sulfur oxidation pathways and into biofilm formation.</title>
        <authorList>
            <person name="Talla E."/>
            <person name="Hedrich S."/>
            <person name="Mangenot S."/>
            <person name="Ji B."/>
            <person name="Johnson D.B."/>
            <person name="Barbe V."/>
            <person name="Bonnefoy V."/>
        </authorList>
    </citation>
    <scope>NUCLEOTIDE SEQUENCE [LARGE SCALE GENOMIC DNA]</scope>
    <source>
        <strain evidence="1">CF27</strain>
    </source>
</reference>
<sequence>MRPIQASPSKKVISSCLSTFHYLYGNWGGRHFPFVQTISYGPECKSFNLGRRIVA</sequence>
<proteinExistence type="predicted"/>
<protein>
    <submittedName>
        <fullName evidence="1">Uncharacterized protein</fullName>
    </submittedName>
</protein>
<accession>A0A060V0W7</accession>
<gene>
    <name evidence="1" type="ORF">AFERRI_10137</name>
</gene>
<organism evidence="1">
    <name type="scientific">Acidithiobacillus ferrivorans</name>
    <dbReference type="NCBI Taxonomy" id="160808"/>
    <lineage>
        <taxon>Bacteria</taxon>
        <taxon>Pseudomonadati</taxon>
        <taxon>Pseudomonadota</taxon>
        <taxon>Acidithiobacillia</taxon>
        <taxon>Acidithiobacillales</taxon>
        <taxon>Acidithiobacillaceae</taxon>
        <taxon>Acidithiobacillus</taxon>
    </lineage>
</organism>